<evidence type="ECO:0000313" key="3">
    <source>
        <dbReference type="Proteomes" id="UP001161017"/>
    </source>
</evidence>
<dbReference type="PANTHER" id="PTHR36440">
    <property type="entry name" value="PUTATIVE (AFU_ORTHOLOGUE AFUA_8G07350)-RELATED"/>
    <property type="match status" value="1"/>
</dbReference>
<dbReference type="EMBL" id="JAPUFD010000005">
    <property type="protein sequence ID" value="MDI1487220.1"/>
    <property type="molecule type" value="Genomic_DNA"/>
</dbReference>
<dbReference type="AlphaFoldDB" id="A0AA43QMX8"/>
<dbReference type="Pfam" id="PF07883">
    <property type="entry name" value="Cupin_2"/>
    <property type="match status" value="1"/>
</dbReference>
<dbReference type="Proteomes" id="UP001161017">
    <property type="component" value="Unassembled WGS sequence"/>
</dbReference>
<gene>
    <name evidence="2" type="ORF">OHK93_006489</name>
</gene>
<name>A0AA43QMX8_9LECA</name>
<dbReference type="InterPro" id="IPR053146">
    <property type="entry name" value="QDO-like"/>
</dbReference>
<dbReference type="InterPro" id="IPR014710">
    <property type="entry name" value="RmlC-like_jellyroll"/>
</dbReference>
<dbReference type="PANTHER" id="PTHR36440:SF1">
    <property type="entry name" value="PUTATIVE (AFU_ORTHOLOGUE AFUA_8G07350)-RELATED"/>
    <property type="match status" value="1"/>
</dbReference>
<accession>A0AA43QMX8</accession>
<proteinExistence type="predicted"/>
<dbReference type="InterPro" id="IPR011051">
    <property type="entry name" value="RmlC_Cupin_sf"/>
</dbReference>
<comment type="caution">
    <text evidence="2">The sequence shown here is derived from an EMBL/GenBank/DDBJ whole genome shotgun (WGS) entry which is preliminary data.</text>
</comment>
<dbReference type="Gene3D" id="2.60.120.10">
    <property type="entry name" value="Jelly Rolls"/>
    <property type="match status" value="1"/>
</dbReference>
<evidence type="ECO:0000259" key="1">
    <source>
        <dbReference type="Pfam" id="PF07883"/>
    </source>
</evidence>
<keyword evidence="3" id="KW-1185">Reference proteome</keyword>
<feature type="domain" description="Cupin type-2" evidence="1">
    <location>
        <begin position="59"/>
        <end position="118"/>
    </location>
</feature>
<sequence>MLSFLASAPKRHPQAHSSTLTLEDGATTIQFLDKLSSSAAEPPYSMRIHHKPGDSLANPPYHFHQYQTETFHVEKGVFRATVEGTTTDISPGNDITITPGLYHKYVNGSDTESLIVSVRLDPEERERDEAFFRNLYCYLDDCRKGGVAPNVAQLCLFLHFFDCPLAVPVGPKVVGRPLSVWFTWVVGVVVGKWLLGFRESYGEYCKPKAR</sequence>
<organism evidence="2 3">
    <name type="scientific">Ramalina farinacea</name>
    <dbReference type="NCBI Taxonomy" id="258253"/>
    <lineage>
        <taxon>Eukaryota</taxon>
        <taxon>Fungi</taxon>
        <taxon>Dikarya</taxon>
        <taxon>Ascomycota</taxon>
        <taxon>Pezizomycotina</taxon>
        <taxon>Lecanoromycetes</taxon>
        <taxon>OSLEUM clade</taxon>
        <taxon>Lecanoromycetidae</taxon>
        <taxon>Lecanorales</taxon>
        <taxon>Lecanorineae</taxon>
        <taxon>Ramalinaceae</taxon>
        <taxon>Ramalina</taxon>
    </lineage>
</organism>
<protein>
    <recommendedName>
        <fullName evidence="1">Cupin type-2 domain-containing protein</fullName>
    </recommendedName>
</protein>
<dbReference type="InterPro" id="IPR013096">
    <property type="entry name" value="Cupin_2"/>
</dbReference>
<reference evidence="2" key="1">
    <citation type="journal article" date="2023" name="Genome Biol. Evol.">
        <title>First Whole Genome Sequence and Flow Cytometry Genome Size Data for the Lichen-Forming Fungus Ramalina farinacea (Ascomycota).</title>
        <authorList>
            <person name="Llewellyn T."/>
            <person name="Mian S."/>
            <person name="Hill R."/>
            <person name="Leitch I.J."/>
            <person name="Gaya E."/>
        </authorList>
    </citation>
    <scope>NUCLEOTIDE SEQUENCE</scope>
    <source>
        <strain evidence="2">LIQ254RAFAR</strain>
    </source>
</reference>
<evidence type="ECO:0000313" key="2">
    <source>
        <dbReference type="EMBL" id="MDI1487220.1"/>
    </source>
</evidence>
<dbReference type="SUPFAM" id="SSF51182">
    <property type="entry name" value="RmlC-like cupins"/>
    <property type="match status" value="1"/>
</dbReference>